<accession>A0ABS1DVR2</accession>
<organism evidence="2 3">
    <name type="scientific">Rubrivivax gelatinosus</name>
    <name type="common">Rhodocyclus gelatinosus</name>
    <name type="synonym">Rhodopseudomonas gelatinosa</name>
    <dbReference type="NCBI Taxonomy" id="28068"/>
    <lineage>
        <taxon>Bacteria</taxon>
        <taxon>Pseudomonadati</taxon>
        <taxon>Pseudomonadota</taxon>
        <taxon>Betaproteobacteria</taxon>
        <taxon>Burkholderiales</taxon>
        <taxon>Sphaerotilaceae</taxon>
        <taxon>Rubrivivax</taxon>
    </lineage>
</organism>
<dbReference type="Proteomes" id="UP001041814">
    <property type="component" value="Unassembled WGS sequence"/>
</dbReference>
<evidence type="ECO:0000313" key="2">
    <source>
        <dbReference type="EMBL" id="MBK1713270.1"/>
    </source>
</evidence>
<reference evidence="2" key="2">
    <citation type="journal article" date="2020" name="Microorganisms">
        <title>Osmotic Adaptation and Compatible Solute Biosynthesis of Phototrophic Bacteria as Revealed from Genome Analyses.</title>
        <authorList>
            <person name="Imhoff J.F."/>
            <person name="Rahn T."/>
            <person name="Kunzel S."/>
            <person name="Keller A."/>
            <person name="Neulinger S.C."/>
        </authorList>
    </citation>
    <scope>NUCLEOTIDE SEQUENCE</scope>
    <source>
        <strain evidence="2">IM 151</strain>
    </source>
</reference>
<keyword evidence="1" id="KW-0472">Membrane</keyword>
<evidence type="ECO:0000256" key="1">
    <source>
        <dbReference type="SAM" id="Phobius"/>
    </source>
</evidence>
<protein>
    <submittedName>
        <fullName evidence="2">Uncharacterized protein</fullName>
    </submittedName>
</protein>
<sequence>MKLIGIALRKPSFNELTAAAVMGCGLWLLIVGLLQAGGFGLARADAGALLIVVMWGAVSARVGIHVGMGERHLLANIAVSALLLGAYQGAIALVA</sequence>
<gene>
    <name evidence="2" type="ORF">CKO43_10820</name>
</gene>
<evidence type="ECO:0000313" key="3">
    <source>
        <dbReference type="Proteomes" id="UP001041814"/>
    </source>
</evidence>
<keyword evidence="1" id="KW-1133">Transmembrane helix</keyword>
<dbReference type="RefSeq" id="WP_200228244.1">
    <property type="nucleotide sequence ID" value="NZ_NRRT01000017.1"/>
</dbReference>
<keyword evidence="1" id="KW-0812">Transmembrane</keyword>
<feature type="transmembrane region" description="Helical" evidence="1">
    <location>
        <begin position="46"/>
        <end position="64"/>
    </location>
</feature>
<name>A0ABS1DVR2_RUBGE</name>
<feature type="transmembrane region" description="Helical" evidence="1">
    <location>
        <begin position="12"/>
        <end position="34"/>
    </location>
</feature>
<reference evidence="2" key="1">
    <citation type="submission" date="2017-08" db="EMBL/GenBank/DDBJ databases">
        <authorList>
            <person name="Imhoff J.F."/>
            <person name="Rahn T."/>
            <person name="Kuenzel S."/>
            <person name="Neulinger S.C."/>
        </authorList>
    </citation>
    <scope>NUCLEOTIDE SEQUENCE</scope>
    <source>
        <strain evidence="2">IM 151</strain>
    </source>
</reference>
<feature type="transmembrane region" description="Helical" evidence="1">
    <location>
        <begin position="73"/>
        <end position="94"/>
    </location>
</feature>
<comment type="caution">
    <text evidence="2">The sequence shown here is derived from an EMBL/GenBank/DDBJ whole genome shotgun (WGS) entry which is preliminary data.</text>
</comment>
<dbReference type="EMBL" id="NRRU01000034">
    <property type="protein sequence ID" value="MBK1713270.1"/>
    <property type="molecule type" value="Genomic_DNA"/>
</dbReference>
<proteinExistence type="predicted"/>
<keyword evidence="3" id="KW-1185">Reference proteome</keyword>